<protein>
    <recommendedName>
        <fullName evidence="6">Dihydrolipoamide acetyltransferase component of pyruvate dehydrogenase complex</fullName>
        <ecNumber evidence="6">2.3.1.-</ecNumber>
    </recommendedName>
</protein>
<comment type="caution">
    <text evidence="9">The sequence shown here is derived from an EMBL/GenBank/DDBJ whole genome shotgun (WGS) entry which is preliminary data.</text>
</comment>
<dbReference type="PROSITE" id="PS50968">
    <property type="entry name" value="BIOTINYL_LIPOYL"/>
    <property type="match status" value="1"/>
</dbReference>
<evidence type="ECO:0000259" key="7">
    <source>
        <dbReference type="PROSITE" id="PS50968"/>
    </source>
</evidence>
<evidence type="ECO:0000256" key="6">
    <source>
        <dbReference type="RuleBase" id="RU003423"/>
    </source>
</evidence>
<dbReference type="GO" id="GO:0031405">
    <property type="term" value="F:lipoic acid binding"/>
    <property type="evidence" value="ECO:0007669"/>
    <property type="project" value="TreeGrafter"/>
</dbReference>
<comment type="cofactor">
    <cofactor evidence="1 6">
        <name>(R)-lipoate</name>
        <dbReference type="ChEBI" id="CHEBI:83088"/>
    </cofactor>
</comment>
<dbReference type="SUPFAM" id="SSF51230">
    <property type="entry name" value="Single hybrid motif"/>
    <property type="match status" value="1"/>
</dbReference>
<reference evidence="9" key="1">
    <citation type="submission" date="2020-11" db="EMBL/GenBank/DDBJ databases">
        <title>Nocardioides cynanchi sp. nov., isolated from soil of rhizosphere of Cynanchum wilfordii.</title>
        <authorList>
            <person name="Lee J.-S."/>
            <person name="Suh M.K."/>
            <person name="Kim J.-S."/>
        </authorList>
    </citation>
    <scope>NUCLEOTIDE SEQUENCE</scope>
    <source>
        <strain evidence="9">KCTC 19276</strain>
    </source>
</reference>
<dbReference type="SUPFAM" id="SSF47005">
    <property type="entry name" value="Peripheral subunit-binding domain of 2-oxo acid dehydrogenase complex"/>
    <property type="match status" value="1"/>
</dbReference>
<dbReference type="InterPro" id="IPR011053">
    <property type="entry name" value="Single_hybrid_motif"/>
</dbReference>
<dbReference type="RefSeq" id="WP_194694904.1">
    <property type="nucleotide sequence ID" value="NZ_JADKPO010000003.1"/>
</dbReference>
<evidence type="ECO:0000313" key="9">
    <source>
        <dbReference type="EMBL" id="MBF4766745.1"/>
    </source>
</evidence>
<dbReference type="Gene3D" id="4.10.320.10">
    <property type="entry name" value="E3-binding domain"/>
    <property type="match status" value="2"/>
</dbReference>
<dbReference type="EMBL" id="JADKPO010000003">
    <property type="protein sequence ID" value="MBF4766745.1"/>
    <property type="molecule type" value="Genomic_DNA"/>
</dbReference>
<organism evidence="9 10">
    <name type="scientific">Nocardioides agariphilus</name>
    <dbReference type="NCBI Taxonomy" id="433664"/>
    <lineage>
        <taxon>Bacteria</taxon>
        <taxon>Bacillati</taxon>
        <taxon>Actinomycetota</taxon>
        <taxon>Actinomycetes</taxon>
        <taxon>Propionibacteriales</taxon>
        <taxon>Nocardioidaceae</taxon>
        <taxon>Nocardioides</taxon>
    </lineage>
</organism>
<dbReference type="CDD" id="cd06849">
    <property type="entry name" value="lipoyl_domain"/>
    <property type="match status" value="1"/>
</dbReference>
<sequence length="446" mass="47465">MAAFTMPSLGADMEEGTLLEWLVHPGDTVHKGDIVAVVDTAKAAIEVETFLAGVVSELLVEPGTVVPVGAPLATIETEDEAPQQLPRAAPPMEKHQEAAVPPPAPLPQVHSPLVRRLSREHDVDLAQLQGTGRGGAITRDDVMAAVARTAGPETVDATRPPTQAVRATPYARKLATELGVDLTGLRHPDGTPVTAEDVRAAAAAPVEKEPVETQLVETQVRTAPPREDRMRSAIAALMARSKREIPHYYLSTTVDMSHAVGWMHDRNRSLSIAERLVPAALLLKATALAATEVPDLNGYWVDDSFQPASEVNVGMAVSLRGGGLVTPALLDVGSLELGEVMARMKDLVTRARGGRLRGRELTEGTLTVTNLGEQGVEAVYGVIYPPQVALVGFGRVADRPWAIDGLLGVRPVTTVTLSADHRASDAMTGARLLAAIDRHLQHPEEL</sequence>
<dbReference type="AlphaFoldDB" id="A0A930VL54"/>
<dbReference type="PROSITE" id="PS51826">
    <property type="entry name" value="PSBD"/>
    <property type="match status" value="1"/>
</dbReference>
<dbReference type="SUPFAM" id="SSF52777">
    <property type="entry name" value="CoA-dependent acyltransferases"/>
    <property type="match status" value="1"/>
</dbReference>
<dbReference type="Gene3D" id="2.40.50.100">
    <property type="match status" value="1"/>
</dbReference>
<dbReference type="Pfam" id="PF00198">
    <property type="entry name" value="2-oxoacid_dh"/>
    <property type="match status" value="1"/>
</dbReference>
<dbReference type="PANTHER" id="PTHR43178:SF5">
    <property type="entry name" value="LIPOAMIDE ACYLTRANSFERASE COMPONENT OF BRANCHED-CHAIN ALPHA-KETO ACID DEHYDROGENASE COMPLEX, MITOCHONDRIAL"/>
    <property type="match status" value="1"/>
</dbReference>
<evidence type="ECO:0000259" key="8">
    <source>
        <dbReference type="PROSITE" id="PS51826"/>
    </source>
</evidence>
<evidence type="ECO:0000313" key="10">
    <source>
        <dbReference type="Proteomes" id="UP000660668"/>
    </source>
</evidence>
<keyword evidence="5 6" id="KW-0012">Acyltransferase</keyword>
<dbReference type="InterPro" id="IPR004167">
    <property type="entry name" value="PSBD"/>
</dbReference>
<dbReference type="Proteomes" id="UP000660668">
    <property type="component" value="Unassembled WGS sequence"/>
</dbReference>
<accession>A0A930VL54</accession>
<dbReference type="InterPro" id="IPR001078">
    <property type="entry name" value="2-oxoacid_DH_actylTfrase"/>
</dbReference>
<evidence type="ECO:0000256" key="4">
    <source>
        <dbReference type="ARBA" id="ARBA00022823"/>
    </source>
</evidence>
<dbReference type="Gene3D" id="3.30.559.10">
    <property type="entry name" value="Chloramphenicol acetyltransferase-like domain"/>
    <property type="match status" value="1"/>
</dbReference>
<dbReference type="GO" id="GO:0005737">
    <property type="term" value="C:cytoplasm"/>
    <property type="evidence" value="ECO:0007669"/>
    <property type="project" value="TreeGrafter"/>
</dbReference>
<keyword evidence="4 6" id="KW-0450">Lipoyl</keyword>
<evidence type="ECO:0000256" key="1">
    <source>
        <dbReference type="ARBA" id="ARBA00001938"/>
    </source>
</evidence>
<keyword evidence="10" id="KW-1185">Reference proteome</keyword>
<dbReference type="Pfam" id="PF00364">
    <property type="entry name" value="Biotin_lipoyl"/>
    <property type="match status" value="1"/>
</dbReference>
<dbReference type="Pfam" id="PF02817">
    <property type="entry name" value="E3_binding"/>
    <property type="match status" value="2"/>
</dbReference>
<dbReference type="EC" id="2.3.1.-" evidence="6"/>
<dbReference type="InterPro" id="IPR000089">
    <property type="entry name" value="Biotin_lipoyl"/>
</dbReference>
<proteinExistence type="inferred from homology"/>
<name>A0A930VL54_9ACTN</name>
<dbReference type="InterPro" id="IPR023213">
    <property type="entry name" value="CAT-like_dom_sf"/>
</dbReference>
<dbReference type="GO" id="GO:0016407">
    <property type="term" value="F:acetyltransferase activity"/>
    <property type="evidence" value="ECO:0007669"/>
    <property type="project" value="TreeGrafter"/>
</dbReference>
<feature type="domain" description="Lipoyl-binding" evidence="7">
    <location>
        <begin position="1"/>
        <end position="76"/>
    </location>
</feature>
<keyword evidence="3 6" id="KW-0808">Transferase</keyword>
<evidence type="ECO:0000256" key="3">
    <source>
        <dbReference type="ARBA" id="ARBA00022679"/>
    </source>
</evidence>
<dbReference type="InterPro" id="IPR036625">
    <property type="entry name" value="E3-bd_dom_sf"/>
</dbReference>
<dbReference type="PANTHER" id="PTHR43178">
    <property type="entry name" value="DIHYDROLIPOAMIDE ACETYLTRANSFERASE COMPONENT OF PYRUVATE DEHYDROGENASE COMPLEX"/>
    <property type="match status" value="1"/>
</dbReference>
<gene>
    <name evidence="9" type="ORF">ISU10_03065</name>
</gene>
<feature type="domain" description="Peripheral subunit-binding (PSBD)" evidence="8">
    <location>
        <begin position="109"/>
        <end position="146"/>
    </location>
</feature>
<comment type="similarity">
    <text evidence="2 6">Belongs to the 2-oxoacid dehydrogenase family.</text>
</comment>
<evidence type="ECO:0000256" key="5">
    <source>
        <dbReference type="ARBA" id="ARBA00023315"/>
    </source>
</evidence>
<dbReference type="InterPro" id="IPR050743">
    <property type="entry name" value="2-oxoacid_DH_E2_comp"/>
</dbReference>
<evidence type="ECO:0000256" key="2">
    <source>
        <dbReference type="ARBA" id="ARBA00007317"/>
    </source>
</evidence>